<name>A0A0D4CL40_LIMMU</name>
<keyword evidence="2" id="KW-1185">Reference proteome</keyword>
<evidence type="ECO:0000313" key="1">
    <source>
        <dbReference type="EMBL" id="AJT50630.1"/>
    </source>
</evidence>
<dbReference type="EMBL" id="CP011013">
    <property type="protein sequence ID" value="AJT50630.1"/>
    <property type="molecule type" value="Genomic_DNA"/>
</dbReference>
<dbReference type="Proteomes" id="UP000003645">
    <property type="component" value="Chromosome"/>
</dbReference>
<reference evidence="1 2" key="1">
    <citation type="journal article" date="2012" name="J. Bacteriol.">
        <title>Genome sequence of Lactobacillus mucosae LM1, isolated from piglet feces.</title>
        <authorList>
            <person name="Lee J.H."/>
            <person name="Valeriano V.D."/>
            <person name="Shin Y.R."/>
            <person name="Chae J.P."/>
            <person name="Kim G.B."/>
            <person name="Ham J.S."/>
            <person name="Chun J."/>
            <person name="Kang D.K."/>
        </authorList>
    </citation>
    <scope>NUCLEOTIDE SEQUENCE [LARGE SCALE GENOMIC DNA]</scope>
    <source>
        <strain evidence="1 2">LM1</strain>
    </source>
</reference>
<dbReference type="AlphaFoldDB" id="A0A0D4CL40"/>
<dbReference type="KEGG" id="lmu:LBLM1_06035"/>
<accession>A0A0D4CL40</accession>
<dbReference type="OrthoDB" id="9762933at2"/>
<sequence length="94" mass="11328">MAKYKIASIDYEFCFSSEVIQDDYSQEEYSKMNDFIDKWTYMPSDKDDRFETNVNLKDGYDYIDNIEELVPKELTDNDKKRLRKKIRESLVTVD</sequence>
<evidence type="ECO:0000313" key="2">
    <source>
        <dbReference type="Proteomes" id="UP000003645"/>
    </source>
</evidence>
<proteinExistence type="predicted"/>
<protein>
    <submittedName>
        <fullName evidence="1">Uncharacterized protein</fullName>
    </submittedName>
</protein>
<gene>
    <name evidence="1" type="ORF">LBLM1_06035</name>
</gene>
<dbReference type="HOGENOM" id="CLU_2382501_0_0_9"/>
<dbReference type="RefSeq" id="WP_039945388.1">
    <property type="nucleotide sequence ID" value="NZ_CP011013.1"/>
</dbReference>
<organism evidence="1 2">
    <name type="scientific">Limosilactobacillus mucosae LM1</name>
    <dbReference type="NCBI Taxonomy" id="1130798"/>
    <lineage>
        <taxon>Bacteria</taxon>
        <taxon>Bacillati</taxon>
        <taxon>Bacillota</taxon>
        <taxon>Bacilli</taxon>
        <taxon>Lactobacillales</taxon>
        <taxon>Lactobacillaceae</taxon>
        <taxon>Limosilactobacillus</taxon>
    </lineage>
</organism>